<accession>A0A951U3F1</accession>
<keyword evidence="1" id="KW-0472">Membrane</keyword>
<dbReference type="EMBL" id="JAHHHV010000014">
    <property type="protein sequence ID" value="MBW4464520.1"/>
    <property type="molecule type" value="Genomic_DNA"/>
</dbReference>
<evidence type="ECO:0000313" key="2">
    <source>
        <dbReference type="EMBL" id="MBW4464520.1"/>
    </source>
</evidence>
<proteinExistence type="predicted"/>
<dbReference type="Proteomes" id="UP000707356">
    <property type="component" value="Unassembled WGS sequence"/>
</dbReference>
<organism evidence="2 3">
    <name type="scientific">Pegethrix bostrychoides GSE-TBD4-15B</name>
    <dbReference type="NCBI Taxonomy" id="2839662"/>
    <lineage>
        <taxon>Bacteria</taxon>
        <taxon>Bacillati</taxon>
        <taxon>Cyanobacteriota</taxon>
        <taxon>Cyanophyceae</taxon>
        <taxon>Oculatellales</taxon>
        <taxon>Oculatellaceae</taxon>
        <taxon>Pegethrix</taxon>
    </lineage>
</organism>
<name>A0A951U3F1_9CYAN</name>
<reference evidence="2" key="1">
    <citation type="submission" date="2021-05" db="EMBL/GenBank/DDBJ databases">
        <authorList>
            <person name="Pietrasiak N."/>
            <person name="Ward R."/>
            <person name="Stajich J.E."/>
            <person name="Kurbessoian T."/>
        </authorList>
    </citation>
    <scope>NUCLEOTIDE SEQUENCE</scope>
    <source>
        <strain evidence="2">GSE-TBD4-15B</strain>
    </source>
</reference>
<dbReference type="AlphaFoldDB" id="A0A951U3F1"/>
<feature type="transmembrane region" description="Helical" evidence="1">
    <location>
        <begin position="31"/>
        <end position="51"/>
    </location>
</feature>
<gene>
    <name evidence="2" type="ORF">KME07_03645</name>
</gene>
<reference evidence="2" key="2">
    <citation type="journal article" date="2022" name="Microbiol. Resour. Announc.">
        <title>Metagenome Sequencing to Explore Phylogenomics of Terrestrial Cyanobacteria.</title>
        <authorList>
            <person name="Ward R.D."/>
            <person name="Stajich J.E."/>
            <person name="Johansen J.R."/>
            <person name="Huntemann M."/>
            <person name="Clum A."/>
            <person name="Foster B."/>
            <person name="Foster B."/>
            <person name="Roux S."/>
            <person name="Palaniappan K."/>
            <person name="Varghese N."/>
            <person name="Mukherjee S."/>
            <person name="Reddy T.B.K."/>
            <person name="Daum C."/>
            <person name="Copeland A."/>
            <person name="Chen I.A."/>
            <person name="Ivanova N.N."/>
            <person name="Kyrpides N.C."/>
            <person name="Shapiro N."/>
            <person name="Eloe-Fadrosh E.A."/>
            <person name="Pietrasiak N."/>
        </authorList>
    </citation>
    <scope>NUCLEOTIDE SEQUENCE</scope>
    <source>
        <strain evidence="2">GSE-TBD4-15B</strain>
    </source>
</reference>
<keyword evidence="1" id="KW-1133">Transmembrane helix</keyword>
<sequence length="100" mass="11178">MILILVIVVGLVAWALHLMQEAIQRREFSLMLAGFLVSTAAAGMMAVYFLMNHYLGYMSEMAERAYVMEEWAAPVVWLADSEAWGTEASTAIQLDGYRAN</sequence>
<protein>
    <submittedName>
        <fullName evidence="2">Uncharacterized protein</fullName>
    </submittedName>
</protein>
<comment type="caution">
    <text evidence="2">The sequence shown here is derived from an EMBL/GenBank/DDBJ whole genome shotgun (WGS) entry which is preliminary data.</text>
</comment>
<evidence type="ECO:0000313" key="3">
    <source>
        <dbReference type="Proteomes" id="UP000707356"/>
    </source>
</evidence>
<keyword evidence="1" id="KW-0812">Transmembrane</keyword>
<evidence type="ECO:0000256" key="1">
    <source>
        <dbReference type="SAM" id="Phobius"/>
    </source>
</evidence>